<dbReference type="Proteomes" id="UP000626982">
    <property type="component" value="Unassembled WGS sequence"/>
</dbReference>
<dbReference type="RefSeq" id="WP_188718421.1">
    <property type="nucleotide sequence ID" value="NZ_BAABBD010000003.1"/>
</dbReference>
<accession>A0ABQ2KMG6</accession>
<evidence type="ECO:0000313" key="3">
    <source>
        <dbReference type="Proteomes" id="UP000626982"/>
    </source>
</evidence>
<evidence type="ECO:0000256" key="1">
    <source>
        <dbReference type="SAM" id="MobiDB-lite"/>
    </source>
</evidence>
<keyword evidence="3" id="KW-1185">Reference proteome</keyword>
<sequence length="132" mass="13245">MGILDDAKDRLGDAAGWAKEQAERLGDRAGDAGQAIGAGAAEAAHWARERIAAAQPGDGVDRAGASVAALDDARSGGGPGAPSGEPSADGGVPATEWVEQSRDHAEPHAGAHADEQPPVQHEVPPVPEEPTP</sequence>
<protein>
    <recommendedName>
        <fullName evidence="4">MT0933-like antitoxin protein</fullName>
    </recommendedName>
</protein>
<dbReference type="EMBL" id="BMLM01000002">
    <property type="protein sequence ID" value="GGN87805.1"/>
    <property type="molecule type" value="Genomic_DNA"/>
</dbReference>
<name>A0ABQ2KMG6_9MICO</name>
<feature type="region of interest" description="Disordered" evidence="1">
    <location>
        <begin position="70"/>
        <end position="132"/>
    </location>
</feature>
<reference evidence="3" key="1">
    <citation type="journal article" date="2019" name="Int. J. Syst. Evol. Microbiol.">
        <title>The Global Catalogue of Microorganisms (GCM) 10K type strain sequencing project: providing services to taxonomists for standard genome sequencing and annotation.</title>
        <authorList>
            <consortium name="The Broad Institute Genomics Platform"/>
            <consortium name="The Broad Institute Genome Sequencing Center for Infectious Disease"/>
            <person name="Wu L."/>
            <person name="Ma J."/>
        </authorList>
    </citation>
    <scope>NUCLEOTIDE SEQUENCE [LARGE SCALE GENOMIC DNA]</scope>
    <source>
        <strain evidence="3">CGMCC 1.6960</strain>
    </source>
</reference>
<evidence type="ECO:0008006" key="4">
    <source>
        <dbReference type="Google" id="ProtNLM"/>
    </source>
</evidence>
<proteinExistence type="predicted"/>
<feature type="compositionally biased region" description="Low complexity" evidence="1">
    <location>
        <begin position="82"/>
        <end position="91"/>
    </location>
</feature>
<gene>
    <name evidence="2" type="ORF">GCM10010968_22710</name>
</gene>
<feature type="compositionally biased region" description="Basic and acidic residues" evidence="1">
    <location>
        <begin position="99"/>
        <end position="115"/>
    </location>
</feature>
<comment type="caution">
    <text evidence="2">The sequence shown here is derived from an EMBL/GenBank/DDBJ whole genome shotgun (WGS) entry which is preliminary data.</text>
</comment>
<evidence type="ECO:0000313" key="2">
    <source>
        <dbReference type="EMBL" id="GGN87805.1"/>
    </source>
</evidence>
<organism evidence="2 3">
    <name type="scientific">Agrococcus terreus</name>
    <dbReference type="NCBI Taxonomy" id="574649"/>
    <lineage>
        <taxon>Bacteria</taxon>
        <taxon>Bacillati</taxon>
        <taxon>Actinomycetota</taxon>
        <taxon>Actinomycetes</taxon>
        <taxon>Micrococcales</taxon>
        <taxon>Microbacteriaceae</taxon>
        <taxon>Agrococcus</taxon>
    </lineage>
</organism>